<name>A0A369KQT3_9BACT</name>
<dbReference type="Pfam" id="PF00497">
    <property type="entry name" value="SBP_bac_3"/>
    <property type="match status" value="1"/>
</dbReference>
<feature type="chain" id="PRO_5016645080" description="Solute-binding protein family 3/N-terminal domain-containing protein" evidence="1">
    <location>
        <begin position="24"/>
        <end position="252"/>
    </location>
</feature>
<sequence>MLKFSILKYILFISFFYVCFAKANTEDITLYVENFPSESIKISKNLVGGISGEIVTKAFSAKNMTYKAFWTRWKMAQNYTQKNSDKKSFIMPLTRNPEREKSYKWVVSLYNIDTVFWTLKGSKKLNSLAEAKGKKIGVLLGSSYENKLLNPKSNLLREDIISVPYDSFNLKKLLSGEIQAFYESIIGGKALIESEKLYFSDFENGKTIDTEENYLATSHATPDALVAKVKNAVEEFKKTDDYKEIIKKYTAK</sequence>
<protein>
    <recommendedName>
        <fullName evidence="2">Solute-binding protein family 3/N-terminal domain-containing protein</fullName>
    </recommendedName>
</protein>
<keyword evidence="4" id="KW-1185">Reference proteome</keyword>
<evidence type="ECO:0000256" key="1">
    <source>
        <dbReference type="SAM" id="SignalP"/>
    </source>
</evidence>
<keyword evidence="1" id="KW-0732">Signal</keyword>
<dbReference type="PANTHER" id="PTHR38834">
    <property type="entry name" value="PERIPLASMIC SUBSTRATE BINDING PROTEIN FAMILY 3"/>
    <property type="match status" value="1"/>
</dbReference>
<comment type="caution">
    <text evidence="3">The sequence shown here is derived from an EMBL/GenBank/DDBJ whole genome shotgun (WGS) entry which is preliminary data.</text>
</comment>
<evidence type="ECO:0000313" key="4">
    <source>
        <dbReference type="Proteomes" id="UP000253934"/>
    </source>
</evidence>
<dbReference type="PANTHER" id="PTHR38834:SF3">
    <property type="entry name" value="SOLUTE-BINDING PROTEIN FAMILY 3_N-TERMINAL DOMAIN-CONTAINING PROTEIN"/>
    <property type="match status" value="1"/>
</dbReference>
<feature type="signal peptide" evidence="1">
    <location>
        <begin position="1"/>
        <end position="23"/>
    </location>
</feature>
<accession>A0A369KQT3</accession>
<gene>
    <name evidence="3" type="ORF">DCC88_08555</name>
</gene>
<reference evidence="3" key="1">
    <citation type="submission" date="2018-04" db="EMBL/GenBank/DDBJ databases">
        <title>Draft genome sequence of the Candidatus Spirobacillus cienkowskii, a pathogen of freshwater Daphnia species, reconstructed from hemolymph metagenomic reads.</title>
        <authorList>
            <person name="Bresciani L."/>
            <person name="Lemos L.N."/>
            <person name="Wale N."/>
            <person name="Lin J.Y."/>
            <person name="Fernandes G.R."/>
            <person name="Duffy M.A."/>
            <person name="Rodrigues J.M."/>
        </authorList>
    </citation>
    <scope>NUCLEOTIDE SEQUENCE [LARGE SCALE GENOMIC DNA]</scope>
    <source>
        <strain evidence="3">Binning01</strain>
    </source>
</reference>
<dbReference type="AlphaFoldDB" id="A0A369KQT3"/>
<evidence type="ECO:0000259" key="2">
    <source>
        <dbReference type="Pfam" id="PF00497"/>
    </source>
</evidence>
<dbReference type="Gene3D" id="3.40.190.10">
    <property type="entry name" value="Periplasmic binding protein-like II"/>
    <property type="match status" value="2"/>
</dbReference>
<dbReference type="SUPFAM" id="SSF53850">
    <property type="entry name" value="Periplasmic binding protein-like II"/>
    <property type="match status" value="1"/>
</dbReference>
<organism evidence="3 4">
    <name type="scientific">Spirobacillus cienkowskii</name>
    <dbReference type="NCBI Taxonomy" id="495820"/>
    <lineage>
        <taxon>Bacteria</taxon>
        <taxon>Pseudomonadati</taxon>
        <taxon>Bdellovibrionota</taxon>
        <taxon>Oligoflexia</taxon>
        <taxon>Silvanigrellales</taxon>
        <taxon>Spirobacillus</taxon>
    </lineage>
</organism>
<evidence type="ECO:0000313" key="3">
    <source>
        <dbReference type="EMBL" id="RDB35740.1"/>
    </source>
</evidence>
<feature type="domain" description="Solute-binding protein family 3/N-terminal" evidence="2">
    <location>
        <begin position="42"/>
        <end position="250"/>
    </location>
</feature>
<proteinExistence type="predicted"/>
<dbReference type="InterPro" id="IPR001638">
    <property type="entry name" value="Solute-binding_3/MltF_N"/>
</dbReference>
<dbReference type="Proteomes" id="UP000253934">
    <property type="component" value="Unassembled WGS sequence"/>
</dbReference>
<dbReference type="EMBL" id="QOVW01000076">
    <property type="protein sequence ID" value="RDB35740.1"/>
    <property type="molecule type" value="Genomic_DNA"/>
</dbReference>